<evidence type="ECO:0000259" key="1">
    <source>
        <dbReference type="Pfam" id="PF18765"/>
    </source>
</evidence>
<reference evidence="3" key="1">
    <citation type="submission" date="2017-09" db="EMBL/GenBank/DDBJ databases">
        <title>Depth-based differentiation of microbial function through sediment-hosted aquifers and enrichment of novel symbionts in the deep terrestrial subsurface.</title>
        <authorList>
            <person name="Probst A.J."/>
            <person name="Ladd B."/>
            <person name="Jarett J.K."/>
            <person name="Geller-Mcgrath D.E."/>
            <person name="Sieber C.M.K."/>
            <person name="Emerson J.B."/>
            <person name="Anantharaman K."/>
            <person name="Thomas B.C."/>
            <person name="Malmstrom R."/>
            <person name="Stieglmeier M."/>
            <person name="Klingl A."/>
            <person name="Woyke T."/>
            <person name="Ryan C.M."/>
            <person name="Banfield J.F."/>
        </authorList>
    </citation>
    <scope>NUCLEOTIDE SEQUENCE [LARGE SCALE GENOMIC DNA]</scope>
</reference>
<dbReference type="Pfam" id="PF18765">
    <property type="entry name" value="Polbeta"/>
    <property type="match status" value="1"/>
</dbReference>
<name>A0A2M6WP53_9BACT</name>
<organism evidence="2 3">
    <name type="scientific">Candidatus Falkowbacteria bacterium CG10_big_fil_rev_8_21_14_0_10_38_22</name>
    <dbReference type="NCBI Taxonomy" id="1974564"/>
    <lineage>
        <taxon>Bacteria</taxon>
        <taxon>Candidatus Falkowiibacteriota</taxon>
    </lineage>
</organism>
<dbReference type="SUPFAM" id="SSF81301">
    <property type="entry name" value="Nucleotidyltransferase"/>
    <property type="match status" value="1"/>
</dbReference>
<sequence length="196" mass="22654">MLDLISKSKIKQKILRLFFAQTDKEYYLSEIAQKIQGSIGNTQRELEKMSKAGILNSFKKANLRFYSLNKANPIYQQLKDIVHKTIGIETEIKGVIKKMPGVKFALIFGSYAKKGDFSAASDIDLMIIGEVEESQLSIKIKKIEKEIDREINYHLYSEKDFSQKFKKNSFLQNITKNCILLTENKNEFEKLLKKLS</sequence>
<dbReference type="AlphaFoldDB" id="A0A2M6WP53"/>
<dbReference type="InterPro" id="IPR011991">
    <property type="entry name" value="ArsR-like_HTH"/>
</dbReference>
<gene>
    <name evidence="2" type="ORF">COT96_03085</name>
</gene>
<dbReference type="Gene3D" id="3.30.460.10">
    <property type="entry name" value="Beta Polymerase, domain 2"/>
    <property type="match status" value="1"/>
</dbReference>
<feature type="domain" description="Polymerase beta nucleotidyltransferase" evidence="1">
    <location>
        <begin position="91"/>
        <end position="186"/>
    </location>
</feature>
<evidence type="ECO:0000313" key="2">
    <source>
        <dbReference type="EMBL" id="PIT94591.1"/>
    </source>
</evidence>
<dbReference type="Proteomes" id="UP000228964">
    <property type="component" value="Unassembled WGS sequence"/>
</dbReference>
<dbReference type="CDD" id="cd05403">
    <property type="entry name" value="NT_KNTase_like"/>
    <property type="match status" value="1"/>
</dbReference>
<dbReference type="SUPFAM" id="SSF46785">
    <property type="entry name" value="Winged helix' DNA-binding domain"/>
    <property type="match status" value="1"/>
</dbReference>
<dbReference type="InterPro" id="IPR036388">
    <property type="entry name" value="WH-like_DNA-bd_sf"/>
</dbReference>
<dbReference type="EMBL" id="PFAO01000076">
    <property type="protein sequence ID" value="PIT94591.1"/>
    <property type="molecule type" value="Genomic_DNA"/>
</dbReference>
<dbReference type="InterPro" id="IPR041633">
    <property type="entry name" value="Polbeta"/>
</dbReference>
<dbReference type="InterPro" id="IPR036390">
    <property type="entry name" value="WH_DNA-bd_sf"/>
</dbReference>
<dbReference type="InterPro" id="IPR043519">
    <property type="entry name" value="NT_sf"/>
</dbReference>
<accession>A0A2M6WP53</accession>
<dbReference type="CDD" id="cd00090">
    <property type="entry name" value="HTH_ARSR"/>
    <property type="match status" value="1"/>
</dbReference>
<proteinExistence type="predicted"/>
<dbReference type="Gene3D" id="1.10.10.10">
    <property type="entry name" value="Winged helix-like DNA-binding domain superfamily/Winged helix DNA-binding domain"/>
    <property type="match status" value="1"/>
</dbReference>
<protein>
    <recommendedName>
        <fullName evidence="1">Polymerase beta nucleotidyltransferase domain-containing protein</fullName>
    </recommendedName>
</protein>
<comment type="caution">
    <text evidence="2">The sequence shown here is derived from an EMBL/GenBank/DDBJ whole genome shotgun (WGS) entry which is preliminary data.</text>
</comment>
<evidence type="ECO:0000313" key="3">
    <source>
        <dbReference type="Proteomes" id="UP000228964"/>
    </source>
</evidence>